<dbReference type="EMBL" id="ML978079">
    <property type="protein sequence ID" value="KAF2009298.1"/>
    <property type="molecule type" value="Genomic_DNA"/>
</dbReference>
<evidence type="ECO:0000313" key="1">
    <source>
        <dbReference type="EMBL" id="KAF2009298.1"/>
    </source>
</evidence>
<accession>A0A6A5X8L5</accession>
<evidence type="ECO:0000313" key="2">
    <source>
        <dbReference type="Proteomes" id="UP000799778"/>
    </source>
</evidence>
<gene>
    <name evidence="1" type="ORF">BU24DRAFT_358997</name>
</gene>
<dbReference type="OrthoDB" id="4121208at2759"/>
<reference evidence="1" key="1">
    <citation type="journal article" date="2020" name="Stud. Mycol.">
        <title>101 Dothideomycetes genomes: a test case for predicting lifestyles and emergence of pathogens.</title>
        <authorList>
            <person name="Haridas S."/>
            <person name="Albert R."/>
            <person name="Binder M."/>
            <person name="Bloem J."/>
            <person name="Labutti K."/>
            <person name="Salamov A."/>
            <person name="Andreopoulos B."/>
            <person name="Baker S."/>
            <person name="Barry K."/>
            <person name="Bills G."/>
            <person name="Bluhm B."/>
            <person name="Cannon C."/>
            <person name="Castanera R."/>
            <person name="Culley D."/>
            <person name="Daum C."/>
            <person name="Ezra D."/>
            <person name="Gonzalez J."/>
            <person name="Henrissat B."/>
            <person name="Kuo A."/>
            <person name="Liang C."/>
            <person name="Lipzen A."/>
            <person name="Lutzoni F."/>
            <person name="Magnuson J."/>
            <person name="Mondo S."/>
            <person name="Nolan M."/>
            <person name="Ohm R."/>
            <person name="Pangilinan J."/>
            <person name="Park H.-J."/>
            <person name="Ramirez L."/>
            <person name="Alfaro M."/>
            <person name="Sun H."/>
            <person name="Tritt A."/>
            <person name="Yoshinaga Y."/>
            <person name="Zwiers L.-H."/>
            <person name="Turgeon B."/>
            <person name="Goodwin S."/>
            <person name="Spatafora J."/>
            <person name="Crous P."/>
            <person name="Grigoriev I."/>
        </authorList>
    </citation>
    <scope>NUCLEOTIDE SEQUENCE</scope>
    <source>
        <strain evidence="1">CBS 175.79</strain>
    </source>
</reference>
<sequence length="322" mass="35182">MFNPEVITRVFPSPDAQPVDITAQSQVMTSYLLDYVWCVPGPLALVPTATLLGPPYLNESTLYETKTAGSGTCETVYVPTETTVCATTLTGLASKITVTDCSQEITFSSECGFTLETPTPTLQNLTSLITPAPTVKRMMTYWIAPWQSLTLGDTPSDVDTKICTILDNDTLECIRYQEVWEVVVVTTTTTVEWPVEVTTTVTGPGTLIIDTLQAQVTDTIAYIDLSTILLLETEISIETTSKSKKLVTRPEDELTPTPTATVYLTKLSHCTQMTGTTNGRHSPAETTIVRLTSTATDFVGTITRTRPRPRPTPIEVEPVIFI</sequence>
<dbReference type="AlphaFoldDB" id="A0A6A5X8L5"/>
<protein>
    <submittedName>
        <fullName evidence="1">Uncharacterized protein</fullName>
    </submittedName>
</protein>
<proteinExistence type="predicted"/>
<organism evidence="1 2">
    <name type="scientific">Aaosphaeria arxii CBS 175.79</name>
    <dbReference type="NCBI Taxonomy" id="1450172"/>
    <lineage>
        <taxon>Eukaryota</taxon>
        <taxon>Fungi</taxon>
        <taxon>Dikarya</taxon>
        <taxon>Ascomycota</taxon>
        <taxon>Pezizomycotina</taxon>
        <taxon>Dothideomycetes</taxon>
        <taxon>Pleosporomycetidae</taxon>
        <taxon>Pleosporales</taxon>
        <taxon>Pleosporales incertae sedis</taxon>
        <taxon>Aaosphaeria</taxon>
    </lineage>
</organism>
<dbReference type="RefSeq" id="XP_033377637.1">
    <property type="nucleotide sequence ID" value="XM_033524019.1"/>
</dbReference>
<dbReference type="GeneID" id="54281416"/>
<dbReference type="Proteomes" id="UP000799778">
    <property type="component" value="Unassembled WGS sequence"/>
</dbReference>
<name>A0A6A5X8L5_9PLEO</name>
<keyword evidence="2" id="KW-1185">Reference proteome</keyword>